<evidence type="ECO:0000256" key="10">
    <source>
        <dbReference type="ARBA" id="ARBA00033771"/>
    </source>
</evidence>
<evidence type="ECO:0000256" key="8">
    <source>
        <dbReference type="ARBA" id="ARBA00023239"/>
    </source>
</evidence>
<dbReference type="InterPro" id="IPR011008">
    <property type="entry name" value="Dimeric_a/b-barrel"/>
</dbReference>
<feature type="transmembrane region" description="Helical" evidence="15">
    <location>
        <begin position="46"/>
        <end position="67"/>
    </location>
</feature>
<keyword evidence="19" id="KW-1185">Reference proteome</keyword>
<evidence type="ECO:0000256" key="7">
    <source>
        <dbReference type="ARBA" id="ARBA00023004"/>
    </source>
</evidence>
<dbReference type="SUPFAM" id="SSF54909">
    <property type="entry name" value="Dimeric alpha+beta barrel"/>
    <property type="match status" value="1"/>
</dbReference>
<reference evidence="18 19" key="1">
    <citation type="submission" date="2019-07" db="EMBL/GenBank/DDBJ databases">
        <title>Cryptosporangium phraense sp. nov., isolated from plant litter.</title>
        <authorList>
            <person name="Suriyachadkun C."/>
        </authorList>
    </citation>
    <scope>NUCLEOTIDE SEQUENCE [LARGE SCALE GENOMIC DNA]</scope>
    <source>
        <strain evidence="18 19">A-T 5661</strain>
    </source>
</reference>
<keyword evidence="2 13" id="KW-0575">Peroxidase</keyword>
<evidence type="ECO:0000313" key="18">
    <source>
        <dbReference type="EMBL" id="TQS46472.1"/>
    </source>
</evidence>
<dbReference type="InterPro" id="IPR048327">
    <property type="entry name" value="Dyp_perox_N"/>
</dbReference>
<feature type="domain" description="Dyp-type peroxidase C-terminal" evidence="17">
    <location>
        <begin position="259"/>
        <end position="445"/>
    </location>
</feature>
<dbReference type="InterPro" id="IPR006313">
    <property type="entry name" value="EfeB/EfeN"/>
</dbReference>
<dbReference type="GO" id="GO:0005829">
    <property type="term" value="C:cytosol"/>
    <property type="evidence" value="ECO:0007669"/>
    <property type="project" value="TreeGrafter"/>
</dbReference>
<dbReference type="EMBL" id="VIRS01000002">
    <property type="protein sequence ID" value="TQS46472.1"/>
    <property type="molecule type" value="Genomic_DNA"/>
</dbReference>
<keyword evidence="7 13" id="KW-0408">Iron</keyword>
<evidence type="ECO:0000256" key="9">
    <source>
        <dbReference type="ARBA" id="ARBA00025737"/>
    </source>
</evidence>
<dbReference type="PROSITE" id="PS51318">
    <property type="entry name" value="TAT"/>
    <property type="match status" value="1"/>
</dbReference>
<keyword evidence="15" id="KW-0812">Transmembrane</keyword>
<evidence type="ECO:0000256" key="6">
    <source>
        <dbReference type="ARBA" id="ARBA00023002"/>
    </source>
</evidence>
<evidence type="ECO:0000259" key="17">
    <source>
        <dbReference type="Pfam" id="PF20628"/>
    </source>
</evidence>
<feature type="compositionally biased region" description="Pro residues" evidence="14">
    <location>
        <begin position="24"/>
        <end position="35"/>
    </location>
</feature>
<evidence type="ECO:0000259" key="16">
    <source>
        <dbReference type="Pfam" id="PF04261"/>
    </source>
</evidence>
<dbReference type="NCBIfam" id="TIGR01412">
    <property type="entry name" value="tat_substr_1"/>
    <property type="match status" value="1"/>
</dbReference>
<proteinExistence type="inferred from homology"/>
<name>A0A545AYQ3_9ACTN</name>
<comment type="catalytic activity">
    <reaction evidence="12">
        <text>heme b + 2 H(+) = protoporphyrin IX + Fe(2+)</text>
        <dbReference type="Rhea" id="RHEA:22584"/>
        <dbReference type="ChEBI" id="CHEBI:15378"/>
        <dbReference type="ChEBI" id="CHEBI:29033"/>
        <dbReference type="ChEBI" id="CHEBI:57306"/>
        <dbReference type="ChEBI" id="CHEBI:60344"/>
        <dbReference type="EC" id="4.98.1.1"/>
    </reaction>
    <physiologicalReaction direction="left-to-right" evidence="12">
        <dbReference type="Rhea" id="RHEA:22585"/>
    </physiologicalReaction>
</comment>
<dbReference type="Proteomes" id="UP000317982">
    <property type="component" value="Unassembled WGS sequence"/>
</dbReference>
<dbReference type="EC" id="1.11.1.-" evidence="13"/>
<dbReference type="GO" id="GO:0004325">
    <property type="term" value="F:ferrochelatase activity"/>
    <property type="evidence" value="ECO:0007669"/>
    <property type="project" value="UniProtKB-EC"/>
</dbReference>
<dbReference type="InParanoid" id="A0A545AYQ3"/>
<keyword evidence="15" id="KW-1133">Transmembrane helix</keyword>
<comment type="function">
    <text evidence="13">Involved in the recovery of exogenous heme iron. Extracts iron from heme while preserving the protoporphyrin ring intact.</text>
</comment>
<evidence type="ECO:0000256" key="2">
    <source>
        <dbReference type="ARBA" id="ARBA00022559"/>
    </source>
</evidence>
<dbReference type="GO" id="GO:0033212">
    <property type="term" value="P:iron import into cell"/>
    <property type="evidence" value="ECO:0007669"/>
    <property type="project" value="InterPro"/>
</dbReference>
<dbReference type="AlphaFoldDB" id="A0A545AYQ3"/>
<dbReference type="Pfam" id="PF20628">
    <property type="entry name" value="Dyp_perox_C"/>
    <property type="match status" value="1"/>
</dbReference>
<comment type="similarity">
    <text evidence="9 13">Belongs to the DyP-type peroxidase family.</text>
</comment>
<evidence type="ECO:0000256" key="15">
    <source>
        <dbReference type="SAM" id="Phobius"/>
    </source>
</evidence>
<keyword evidence="6 13" id="KW-0560">Oxidoreductase</keyword>
<comment type="caution">
    <text evidence="18">The sequence shown here is derived from an EMBL/GenBank/DDBJ whole genome shotgun (WGS) entry which is preliminary data.</text>
</comment>
<dbReference type="InterPro" id="IPR006314">
    <property type="entry name" value="Dyp_peroxidase"/>
</dbReference>
<sequence length="458" mass="48099">MDASEGRGAAGPAAEVSEAAAPPSEAPPIKPPADAPPRRGFSRRRLLGAGAVGIAGLGAAAAGGYVVSDARSGARSGGSDTAAAIPFRGTHQAGIVTPAQDRLHFVSFDVTTESRADLVDLLREWTKAAERMTAGEAAGALGAVDGPIEAPPQDTGEALGLPASQLTLTIGFGPSLFDRRFGLAAKRPAALVDLPAFPGDDLEAARSGGDIAIQACANDPQVAVHAVRNLARIGFGAVAVRWSQLGFGRTSSTSRGQATPRNLFGFKDGTANLKAEDASLLEQQLWAGAADGTPWMANGSYLVARRIRMHIETWDRTSLDEQQAIFGRFKGTGAPKTSADADSAEFDDFEFDTVTGASEPVIADNAHTRLAHPDFNQGARLLRRGYNFVDGSDGLGRLDAGLFFLAYQRDPRKQFIPIQQNLARVDAMNEYVKHVGSAVFACPPGLSRDGYWGDTLFA</sequence>
<dbReference type="GO" id="GO:0004601">
    <property type="term" value="F:peroxidase activity"/>
    <property type="evidence" value="ECO:0007669"/>
    <property type="project" value="UniProtKB-KW"/>
</dbReference>
<comment type="cofactor">
    <cofactor evidence="13">
        <name>heme b</name>
        <dbReference type="ChEBI" id="CHEBI:60344"/>
    </cofactor>
    <text evidence="13">Binds 1 heme b (iron(II)-protoporphyrin IX) group non-covalently per subunit.</text>
</comment>
<evidence type="ECO:0000256" key="1">
    <source>
        <dbReference type="ARBA" id="ARBA00004196"/>
    </source>
</evidence>
<comment type="subcellular location">
    <subcellularLocation>
        <location evidence="1">Cell envelope</location>
    </subcellularLocation>
</comment>
<dbReference type="PANTHER" id="PTHR30521:SF4">
    <property type="entry name" value="DEFERROCHELATASE"/>
    <property type="match status" value="1"/>
</dbReference>
<evidence type="ECO:0000256" key="4">
    <source>
        <dbReference type="ARBA" id="ARBA00022723"/>
    </source>
</evidence>
<dbReference type="RefSeq" id="WP_142702991.1">
    <property type="nucleotide sequence ID" value="NZ_VIRS01000002.1"/>
</dbReference>
<keyword evidence="5" id="KW-0732">Signal</keyword>
<evidence type="ECO:0000256" key="3">
    <source>
        <dbReference type="ARBA" id="ARBA00022617"/>
    </source>
</evidence>
<dbReference type="GO" id="GO:0030313">
    <property type="term" value="C:cell envelope"/>
    <property type="evidence" value="ECO:0007669"/>
    <property type="project" value="UniProtKB-SubCell"/>
</dbReference>
<gene>
    <name evidence="18" type="primary">efeB</name>
    <name evidence="18" type="ORF">FL583_03545</name>
</gene>
<evidence type="ECO:0000256" key="5">
    <source>
        <dbReference type="ARBA" id="ARBA00022729"/>
    </source>
</evidence>
<dbReference type="OrthoDB" id="9781066at2"/>
<protein>
    <recommendedName>
        <fullName evidence="10 13">Deferrochelatase</fullName>
        <ecNumber evidence="13">1.11.1.-</ecNumber>
    </recommendedName>
    <alternativeName>
        <fullName evidence="11 13">Peroxidase EfeB</fullName>
    </alternativeName>
</protein>
<dbReference type="Pfam" id="PF04261">
    <property type="entry name" value="Dyp_perox_N"/>
    <property type="match status" value="1"/>
</dbReference>
<keyword evidence="4 13" id="KW-0479">Metal-binding</keyword>
<keyword evidence="15" id="KW-0472">Membrane</keyword>
<accession>A0A545AYQ3</accession>
<dbReference type="PROSITE" id="PS51404">
    <property type="entry name" value="DYP_PEROXIDASE"/>
    <property type="match status" value="1"/>
</dbReference>
<feature type="domain" description="Dyp-type peroxidase N-terminal" evidence="16">
    <location>
        <begin position="92"/>
        <end position="247"/>
    </location>
</feature>
<dbReference type="GO" id="GO:0020037">
    <property type="term" value="F:heme binding"/>
    <property type="evidence" value="ECO:0007669"/>
    <property type="project" value="InterPro"/>
</dbReference>
<evidence type="ECO:0000256" key="11">
    <source>
        <dbReference type="ARBA" id="ARBA00033775"/>
    </source>
</evidence>
<feature type="region of interest" description="Disordered" evidence="14">
    <location>
        <begin position="1"/>
        <end position="41"/>
    </location>
</feature>
<organism evidence="18 19">
    <name type="scientific">Cryptosporangium phraense</name>
    <dbReference type="NCBI Taxonomy" id="2593070"/>
    <lineage>
        <taxon>Bacteria</taxon>
        <taxon>Bacillati</taxon>
        <taxon>Actinomycetota</taxon>
        <taxon>Actinomycetes</taxon>
        <taxon>Cryptosporangiales</taxon>
        <taxon>Cryptosporangiaceae</taxon>
        <taxon>Cryptosporangium</taxon>
    </lineage>
</organism>
<feature type="compositionally biased region" description="Low complexity" evidence="14">
    <location>
        <begin position="10"/>
        <end position="23"/>
    </location>
</feature>
<dbReference type="NCBIfam" id="TIGR01413">
    <property type="entry name" value="Dyp_perox_fam"/>
    <property type="match status" value="1"/>
</dbReference>
<keyword evidence="3 13" id="KW-0349">Heme</keyword>
<dbReference type="InterPro" id="IPR048328">
    <property type="entry name" value="Dyp_perox_C"/>
</dbReference>
<evidence type="ECO:0000256" key="14">
    <source>
        <dbReference type="SAM" id="MobiDB-lite"/>
    </source>
</evidence>
<keyword evidence="8" id="KW-0456">Lyase</keyword>
<evidence type="ECO:0000256" key="12">
    <source>
        <dbReference type="ARBA" id="ARBA00048856"/>
    </source>
</evidence>
<dbReference type="GO" id="GO:0046872">
    <property type="term" value="F:metal ion binding"/>
    <property type="evidence" value="ECO:0007669"/>
    <property type="project" value="UniProtKB-KW"/>
</dbReference>
<evidence type="ECO:0000313" key="19">
    <source>
        <dbReference type="Proteomes" id="UP000317982"/>
    </source>
</evidence>
<evidence type="ECO:0000256" key="13">
    <source>
        <dbReference type="RuleBase" id="RU365017"/>
    </source>
</evidence>
<dbReference type="PANTHER" id="PTHR30521">
    <property type="entry name" value="DEFERROCHELATASE/PEROXIDASE"/>
    <property type="match status" value="1"/>
</dbReference>
<dbReference type="InterPro" id="IPR006311">
    <property type="entry name" value="TAT_signal"/>
</dbReference>